<evidence type="ECO:0000256" key="1">
    <source>
        <dbReference type="SAM" id="MobiDB-lite"/>
    </source>
</evidence>
<keyword evidence="3" id="KW-1185">Reference proteome</keyword>
<proteinExistence type="predicted"/>
<sequence length="88" mass="10020">MFERFPPPGEDGANNKDDNNDNKEETLIVPPDYERVFLPDRSSMKGMMIHDPSHHSPAQILESRATKASMRHERGKALIMEEPNTDSN</sequence>
<accession>A0A9D3VWR6</accession>
<reference evidence="2 3" key="1">
    <citation type="journal article" date="2021" name="Plant Biotechnol. J.">
        <title>Multi-omics assisted identification of the key and species-specific regulatory components of drought-tolerant mechanisms in Gossypium stocksii.</title>
        <authorList>
            <person name="Yu D."/>
            <person name="Ke L."/>
            <person name="Zhang D."/>
            <person name="Wu Y."/>
            <person name="Sun Y."/>
            <person name="Mei J."/>
            <person name="Sun J."/>
            <person name="Sun Y."/>
        </authorList>
    </citation>
    <scope>NUCLEOTIDE SEQUENCE [LARGE SCALE GENOMIC DNA]</scope>
    <source>
        <strain evidence="3">cv. E1</strain>
        <tissue evidence="2">Leaf</tissue>
    </source>
</reference>
<dbReference type="Proteomes" id="UP000828251">
    <property type="component" value="Unassembled WGS sequence"/>
</dbReference>
<evidence type="ECO:0000313" key="2">
    <source>
        <dbReference type="EMBL" id="KAH1097704.1"/>
    </source>
</evidence>
<feature type="region of interest" description="Disordered" evidence="1">
    <location>
        <begin position="1"/>
        <end position="26"/>
    </location>
</feature>
<gene>
    <name evidence="2" type="ORF">J1N35_014625</name>
</gene>
<protein>
    <submittedName>
        <fullName evidence="2">Uncharacterized protein</fullName>
    </submittedName>
</protein>
<comment type="caution">
    <text evidence="2">The sequence shown here is derived from an EMBL/GenBank/DDBJ whole genome shotgun (WGS) entry which is preliminary data.</text>
</comment>
<evidence type="ECO:0000313" key="3">
    <source>
        <dbReference type="Proteomes" id="UP000828251"/>
    </source>
</evidence>
<dbReference type="AlphaFoldDB" id="A0A9D3VWR6"/>
<dbReference type="EMBL" id="JAIQCV010000005">
    <property type="protein sequence ID" value="KAH1097704.1"/>
    <property type="molecule type" value="Genomic_DNA"/>
</dbReference>
<feature type="compositionally biased region" description="Basic and acidic residues" evidence="1">
    <location>
        <begin position="13"/>
        <end position="26"/>
    </location>
</feature>
<name>A0A9D3VWR6_9ROSI</name>
<organism evidence="2 3">
    <name type="scientific">Gossypium stocksii</name>
    <dbReference type="NCBI Taxonomy" id="47602"/>
    <lineage>
        <taxon>Eukaryota</taxon>
        <taxon>Viridiplantae</taxon>
        <taxon>Streptophyta</taxon>
        <taxon>Embryophyta</taxon>
        <taxon>Tracheophyta</taxon>
        <taxon>Spermatophyta</taxon>
        <taxon>Magnoliopsida</taxon>
        <taxon>eudicotyledons</taxon>
        <taxon>Gunneridae</taxon>
        <taxon>Pentapetalae</taxon>
        <taxon>rosids</taxon>
        <taxon>malvids</taxon>
        <taxon>Malvales</taxon>
        <taxon>Malvaceae</taxon>
        <taxon>Malvoideae</taxon>
        <taxon>Gossypium</taxon>
    </lineage>
</organism>